<evidence type="ECO:0000256" key="1">
    <source>
        <dbReference type="SAM" id="MobiDB-lite"/>
    </source>
</evidence>
<feature type="region of interest" description="Disordered" evidence="1">
    <location>
        <begin position="161"/>
        <end position="205"/>
    </location>
</feature>
<feature type="region of interest" description="Disordered" evidence="1">
    <location>
        <begin position="21"/>
        <end position="140"/>
    </location>
</feature>
<feature type="signal peptide" evidence="2">
    <location>
        <begin position="1"/>
        <end position="20"/>
    </location>
</feature>
<feature type="chain" id="PRO_5020246775" description="PE-PGRS family protein" evidence="2">
    <location>
        <begin position="21"/>
        <end position="622"/>
    </location>
</feature>
<dbReference type="Proteomes" id="UP000295497">
    <property type="component" value="Chromosome"/>
</dbReference>
<accession>A0A4P2QKD3</accession>
<dbReference type="AlphaFoldDB" id="A0A4P2QKD3"/>
<protein>
    <recommendedName>
        <fullName evidence="5">PE-PGRS family protein</fullName>
    </recommendedName>
</protein>
<organism evidence="3 4">
    <name type="scientific">Sorangium cellulosum</name>
    <name type="common">Polyangium cellulosum</name>
    <dbReference type="NCBI Taxonomy" id="56"/>
    <lineage>
        <taxon>Bacteria</taxon>
        <taxon>Pseudomonadati</taxon>
        <taxon>Myxococcota</taxon>
        <taxon>Polyangia</taxon>
        <taxon>Polyangiales</taxon>
        <taxon>Polyangiaceae</taxon>
        <taxon>Sorangium</taxon>
    </lineage>
</organism>
<dbReference type="PROSITE" id="PS51257">
    <property type="entry name" value="PROKAR_LIPOPROTEIN"/>
    <property type="match status" value="1"/>
</dbReference>
<feature type="compositionally biased region" description="Gly residues" evidence="1">
    <location>
        <begin position="161"/>
        <end position="201"/>
    </location>
</feature>
<dbReference type="EMBL" id="CP012672">
    <property type="protein sequence ID" value="AUX30218.1"/>
    <property type="molecule type" value="Genomic_DNA"/>
</dbReference>
<evidence type="ECO:0000256" key="2">
    <source>
        <dbReference type="SAM" id="SignalP"/>
    </source>
</evidence>
<keyword evidence="2" id="KW-0732">Signal</keyword>
<gene>
    <name evidence="3" type="ORF">SOCE836_023160</name>
</gene>
<dbReference type="RefSeq" id="WP_207217800.1">
    <property type="nucleotide sequence ID" value="NZ_CP012672.1"/>
</dbReference>
<evidence type="ECO:0000313" key="4">
    <source>
        <dbReference type="Proteomes" id="UP000295497"/>
    </source>
</evidence>
<name>A0A4P2QKD3_SORCE</name>
<proteinExistence type="predicted"/>
<evidence type="ECO:0000313" key="3">
    <source>
        <dbReference type="EMBL" id="AUX30218.1"/>
    </source>
</evidence>
<sequence length="622" mass="58620">MRLRWTTCLLMLGLTASAAACGDDDDGSPSSSTGTGGEGGAGAAGGGGRGGDGGAGSVGGAGGLGGSGGDGGRSGTGGGGGAGGEGGEGGEGGAGGEGGTGGSGGSEGDTGGSGGGIGGTGGSGGGIGGTGGSGGSIGGTGGSGGGIGGAGGSGGGIGGTGGSGGGIGGTGGSGGGIGGTGGSGGESGGAGGDAGEGGSGGDLDRPDGAACTDDAMCAGNFCNREDVNGWPAGYCISSCEHTGGTCPGDGVCIESGSNGRLCYGACATSSDCRPGYACVPAADGTLSCRPACTEDAQCPTRGRCNTLTGLCRIYEASCADGEDNDRDAAVDCDDDDCGEPCAAIAAETCAAAPPLPPEVSGDTSLGTSAFKADCTGGGREDVYLFVPPEEQYGTLSVVLESDTVQGLYARGACEDPTTELACAEPAAGGGAEAIDVALGPGEPVSIVVDAHAPGEEGPYTLRSTFTQAICGDGAVTRPEQCDDPDAFGACADDCSSVCEGAREAILGVNTGDTRTGTIALRGDCSMPDTREDVYRFTPPANGTLTLVMSSVTDQTLSVRSSCLWASSELTCEDAEGLGVGDTPAIETLALEVTGGVPLFIVVDGFWSQADAGPYTLDVSFAP</sequence>
<reference evidence="3 4" key="1">
    <citation type="submission" date="2015-09" db="EMBL/GenBank/DDBJ databases">
        <title>Sorangium comparison.</title>
        <authorList>
            <person name="Zaburannyi N."/>
            <person name="Bunk B."/>
            <person name="Overmann J."/>
            <person name="Mueller R."/>
        </authorList>
    </citation>
    <scope>NUCLEOTIDE SEQUENCE [LARGE SCALE GENOMIC DNA]</scope>
    <source>
        <strain evidence="3 4">So ce836</strain>
    </source>
</reference>
<feature type="compositionally biased region" description="Gly residues" evidence="1">
    <location>
        <begin position="34"/>
        <end position="140"/>
    </location>
</feature>
<evidence type="ECO:0008006" key="5">
    <source>
        <dbReference type="Google" id="ProtNLM"/>
    </source>
</evidence>